<dbReference type="Pfam" id="PF00903">
    <property type="entry name" value="Glyoxalase"/>
    <property type="match status" value="1"/>
</dbReference>
<evidence type="ECO:0000313" key="3">
    <source>
        <dbReference type="EMBL" id="RUR83650.1"/>
    </source>
</evidence>
<organism evidence="3 4">
    <name type="scientific">Chlorogloeopsis fritschii PCC 6912</name>
    <dbReference type="NCBI Taxonomy" id="211165"/>
    <lineage>
        <taxon>Bacteria</taxon>
        <taxon>Bacillati</taxon>
        <taxon>Cyanobacteriota</taxon>
        <taxon>Cyanophyceae</taxon>
        <taxon>Nostocales</taxon>
        <taxon>Chlorogloeopsidaceae</taxon>
        <taxon>Chlorogloeopsis</taxon>
    </lineage>
</organism>
<sequence length="56" mass="6321">MQLNHVNHISASVRDLDRSIEFYRDLTGGEIENEGRGNSPSGDNLVNEMKTAKQEF</sequence>
<comment type="caution">
    <text evidence="3">The sequence shown here is derived from an EMBL/GenBank/DDBJ whole genome shotgun (WGS) entry which is preliminary data.</text>
</comment>
<dbReference type="InterPro" id="IPR029068">
    <property type="entry name" value="Glyas_Bleomycin-R_OHBP_Dase"/>
</dbReference>
<dbReference type="EMBL" id="RSCJ01000006">
    <property type="protein sequence ID" value="RUR83650.1"/>
    <property type="molecule type" value="Genomic_DNA"/>
</dbReference>
<evidence type="ECO:0000313" key="4">
    <source>
        <dbReference type="Proteomes" id="UP000268857"/>
    </source>
</evidence>
<gene>
    <name evidence="3" type="ORF">PCC6912_18930</name>
</gene>
<accession>A0A3S1AL63</accession>
<feature type="domain" description="Glyoxalase/fosfomycin resistance/dioxygenase" evidence="2">
    <location>
        <begin position="6"/>
        <end position="36"/>
    </location>
</feature>
<keyword evidence="4" id="KW-1185">Reference proteome</keyword>
<dbReference type="RefSeq" id="WP_016877507.1">
    <property type="nucleotide sequence ID" value="NZ_AJLN01000016.1"/>
</dbReference>
<proteinExistence type="predicted"/>
<protein>
    <recommendedName>
        <fullName evidence="2">Glyoxalase/fosfomycin resistance/dioxygenase domain-containing protein</fullName>
    </recommendedName>
</protein>
<dbReference type="Proteomes" id="UP000268857">
    <property type="component" value="Unassembled WGS sequence"/>
</dbReference>
<dbReference type="AlphaFoldDB" id="A0A3S1AL63"/>
<dbReference type="STRING" id="211165.GCA_000317285_00171"/>
<reference evidence="3 4" key="1">
    <citation type="journal article" date="2019" name="Genome Biol. Evol.">
        <title>Day and night: Metabolic profiles and evolutionary relationships of six axenic non-marine cyanobacteria.</title>
        <authorList>
            <person name="Will S.E."/>
            <person name="Henke P."/>
            <person name="Boedeker C."/>
            <person name="Huang S."/>
            <person name="Brinkmann H."/>
            <person name="Rohde M."/>
            <person name="Jarek M."/>
            <person name="Friedl T."/>
            <person name="Seufert S."/>
            <person name="Schumacher M."/>
            <person name="Overmann J."/>
            <person name="Neumann-Schaal M."/>
            <person name="Petersen J."/>
        </authorList>
    </citation>
    <scope>NUCLEOTIDE SEQUENCE [LARGE SCALE GENOMIC DNA]</scope>
    <source>
        <strain evidence="3 4">PCC 6912</strain>
    </source>
</reference>
<dbReference type="Gene3D" id="3.10.180.10">
    <property type="entry name" value="2,3-Dihydroxybiphenyl 1,2-Dioxygenase, domain 1"/>
    <property type="match status" value="1"/>
</dbReference>
<name>A0A3S1AL63_CHLFR</name>
<evidence type="ECO:0000259" key="2">
    <source>
        <dbReference type="Pfam" id="PF00903"/>
    </source>
</evidence>
<dbReference type="InterPro" id="IPR004360">
    <property type="entry name" value="Glyas_Fos-R_dOase_dom"/>
</dbReference>
<dbReference type="SUPFAM" id="SSF54593">
    <property type="entry name" value="Glyoxalase/Bleomycin resistance protein/Dihydroxybiphenyl dioxygenase"/>
    <property type="match status" value="1"/>
</dbReference>
<feature type="region of interest" description="Disordered" evidence="1">
    <location>
        <begin position="30"/>
        <end position="56"/>
    </location>
</feature>
<evidence type="ECO:0000256" key="1">
    <source>
        <dbReference type="SAM" id="MobiDB-lite"/>
    </source>
</evidence>